<dbReference type="EMBL" id="JBHRYO010000002">
    <property type="protein sequence ID" value="MFC3757045.1"/>
    <property type="molecule type" value="Genomic_DNA"/>
</dbReference>
<evidence type="ECO:0000313" key="2">
    <source>
        <dbReference type="Proteomes" id="UP001595735"/>
    </source>
</evidence>
<proteinExistence type="predicted"/>
<comment type="caution">
    <text evidence="1">The sequence shown here is derived from an EMBL/GenBank/DDBJ whole genome shotgun (WGS) entry which is preliminary data.</text>
</comment>
<sequence length="375" mass="43310">MKKNISDQKDPVHKTDPIKAQNFYVVKSGETLESISRDLMLENARCLYEYHNQRCSFLDIIPDNGRLRFLQKLCIPPPEEIVRMNFLIQQREEGIYKQFLNGKIPFNANAFSGDYKVIQTESDDGILKSEYAYSLHFRYIKEEKDQHIHFSMSNFKKDGEELEQKINNLAAAFVQIIYPITLMIDHSGSLLTVGTHKEIPEIIGEIEALKEYYQGKYASLHIDQLKDKMANSEVINASLKKLLPIQFLFSRFYQAHYNIQGMSVPYIDEFSWMAPASPIKMELVNNTLPEKDPQFIEVLQTGKSVDYRTVEELYNQDLEYDNLTNPHSKSLIASHSATYTLSAENFSVQKIKAGFHIQIADYEKSMTFDLEKLAG</sequence>
<dbReference type="Proteomes" id="UP001595735">
    <property type="component" value="Unassembled WGS sequence"/>
</dbReference>
<evidence type="ECO:0008006" key="3">
    <source>
        <dbReference type="Google" id="ProtNLM"/>
    </source>
</evidence>
<evidence type="ECO:0000313" key="1">
    <source>
        <dbReference type="EMBL" id="MFC3757045.1"/>
    </source>
</evidence>
<keyword evidence="2" id="KW-1185">Reference proteome</keyword>
<protein>
    <recommendedName>
        <fullName evidence="3">LysM domain-containing protein</fullName>
    </recommendedName>
</protein>
<reference evidence="2" key="1">
    <citation type="journal article" date="2019" name="Int. J. Syst. Evol. Microbiol.">
        <title>The Global Catalogue of Microorganisms (GCM) 10K type strain sequencing project: providing services to taxonomists for standard genome sequencing and annotation.</title>
        <authorList>
            <consortium name="The Broad Institute Genomics Platform"/>
            <consortium name="The Broad Institute Genome Sequencing Center for Infectious Disease"/>
            <person name="Wu L."/>
            <person name="Ma J."/>
        </authorList>
    </citation>
    <scope>NUCLEOTIDE SEQUENCE [LARGE SCALE GENOMIC DNA]</scope>
    <source>
        <strain evidence="2">CECT 7798</strain>
    </source>
</reference>
<name>A0ABV7XYU0_9FLAO</name>
<accession>A0ABV7XYU0</accession>
<dbReference type="RefSeq" id="WP_290297995.1">
    <property type="nucleotide sequence ID" value="NZ_JAUFQR010000001.1"/>
</dbReference>
<gene>
    <name evidence="1" type="ORF">ACFONJ_13780</name>
</gene>
<organism evidence="1 2">
    <name type="scientific">Chryseobacterium tructae</name>
    <dbReference type="NCBI Taxonomy" id="1037380"/>
    <lineage>
        <taxon>Bacteria</taxon>
        <taxon>Pseudomonadati</taxon>
        <taxon>Bacteroidota</taxon>
        <taxon>Flavobacteriia</taxon>
        <taxon>Flavobacteriales</taxon>
        <taxon>Weeksellaceae</taxon>
        <taxon>Chryseobacterium group</taxon>
        <taxon>Chryseobacterium</taxon>
    </lineage>
</organism>